<reference evidence="1 2" key="1">
    <citation type="submission" date="2018-03" db="EMBL/GenBank/DDBJ databases">
        <title>Genomic Encyclopedia of Archaeal and Bacterial Type Strains, Phase II (KMG-II): from individual species to whole genera.</title>
        <authorList>
            <person name="Goeker M."/>
        </authorList>
    </citation>
    <scope>NUCLEOTIDE SEQUENCE [LARGE SCALE GENOMIC DNA]</scope>
    <source>
        <strain evidence="1 2">DSM 25027</strain>
    </source>
</reference>
<accession>A0A2T0MCC1</accession>
<comment type="caution">
    <text evidence="1">The sequence shown here is derived from an EMBL/GenBank/DDBJ whole genome shotgun (WGS) entry which is preliminary data.</text>
</comment>
<name>A0A2T0MCC1_9FLAO</name>
<evidence type="ECO:0000313" key="1">
    <source>
        <dbReference type="EMBL" id="PRX55092.1"/>
    </source>
</evidence>
<dbReference type="EMBL" id="PVYX01000002">
    <property type="protein sequence ID" value="PRX55092.1"/>
    <property type="molecule type" value="Genomic_DNA"/>
</dbReference>
<organism evidence="1 2">
    <name type="scientific">Flagellimonas meridianipacifica</name>
    <dbReference type="NCBI Taxonomy" id="1080225"/>
    <lineage>
        <taxon>Bacteria</taxon>
        <taxon>Pseudomonadati</taxon>
        <taxon>Bacteroidota</taxon>
        <taxon>Flavobacteriia</taxon>
        <taxon>Flavobacteriales</taxon>
        <taxon>Flavobacteriaceae</taxon>
        <taxon>Flagellimonas</taxon>
    </lineage>
</organism>
<keyword evidence="2" id="KW-1185">Reference proteome</keyword>
<sequence>MFFLKEKNKGAFYENSLSGKLTNLTFVLFQVKNDLLNRQVKC</sequence>
<dbReference type="AlphaFoldDB" id="A0A2T0MCC1"/>
<evidence type="ECO:0000313" key="2">
    <source>
        <dbReference type="Proteomes" id="UP000237640"/>
    </source>
</evidence>
<protein>
    <submittedName>
        <fullName evidence="1">Uncharacterized protein</fullName>
    </submittedName>
</protein>
<proteinExistence type="predicted"/>
<dbReference type="Proteomes" id="UP000237640">
    <property type="component" value="Unassembled WGS sequence"/>
</dbReference>
<gene>
    <name evidence="1" type="ORF">CLV81_3498</name>
</gene>